<evidence type="ECO:0000256" key="4">
    <source>
        <dbReference type="ARBA" id="ARBA00022692"/>
    </source>
</evidence>
<evidence type="ECO:0000256" key="9">
    <source>
        <dbReference type="RuleBase" id="RU003612"/>
    </source>
</evidence>
<dbReference type="RefSeq" id="WP_353303233.1">
    <property type="nucleotide sequence ID" value="NZ_BAABWN010000007.1"/>
</dbReference>
<accession>A0ABQ0AA39</accession>
<dbReference type="InterPro" id="IPR011919">
    <property type="entry name" value="Cell_div_ZipA"/>
</dbReference>
<dbReference type="InterPro" id="IPR007449">
    <property type="entry name" value="ZipA_FtsZ-bd_C"/>
</dbReference>
<comment type="subcellular location">
    <subcellularLocation>
        <location evidence="8">Cell inner membrane</location>
        <topology evidence="8">Single-pass type I membrane protein</topology>
    </subcellularLocation>
    <text evidence="8">Localizes to the Z ring in an FtsZ-dependent manner.</text>
</comment>
<comment type="similarity">
    <text evidence="8 9">Belongs to the ZipA family.</text>
</comment>
<keyword evidence="7 8" id="KW-0131">Cell cycle</keyword>
<comment type="function">
    <text evidence="8 9">Essential cell division protein that stabilizes the FtsZ protofilaments by cross-linking them and that serves as a cytoplasmic membrane anchor for the Z ring. Also required for the recruitment to the septal ring of downstream cell division proteins.</text>
</comment>
<dbReference type="PANTHER" id="PTHR38685:SF1">
    <property type="entry name" value="CELL DIVISION PROTEIN ZIPA"/>
    <property type="match status" value="1"/>
</dbReference>
<keyword evidence="2 8" id="KW-0997">Cell inner membrane</keyword>
<feature type="region of interest" description="Disordered" evidence="10">
    <location>
        <begin position="115"/>
        <end position="141"/>
    </location>
</feature>
<evidence type="ECO:0000256" key="6">
    <source>
        <dbReference type="ARBA" id="ARBA00023136"/>
    </source>
</evidence>
<organism evidence="12 13">
    <name type="scientific">Sessilibacter corallicola</name>
    <dbReference type="NCBI Taxonomy" id="2904075"/>
    <lineage>
        <taxon>Bacteria</taxon>
        <taxon>Pseudomonadati</taxon>
        <taxon>Pseudomonadota</taxon>
        <taxon>Gammaproteobacteria</taxon>
        <taxon>Cellvibrionales</taxon>
        <taxon>Cellvibrionaceae</taxon>
        <taxon>Sessilibacter</taxon>
    </lineage>
</organism>
<dbReference type="Pfam" id="PF04354">
    <property type="entry name" value="ZipA_C"/>
    <property type="match status" value="1"/>
</dbReference>
<keyword evidence="1 8" id="KW-1003">Cell membrane</keyword>
<comment type="subunit">
    <text evidence="8">Interacts with FtsZ via their C-terminal domains.</text>
</comment>
<dbReference type="InterPro" id="IPR036765">
    <property type="entry name" value="ZipA_FtsZ-bd_C_sf"/>
</dbReference>
<dbReference type="NCBIfam" id="TIGR02205">
    <property type="entry name" value="septum_zipA"/>
    <property type="match status" value="1"/>
</dbReference>
<dbReference type="Gene3D" id="3.30.1400.10">
    <property type="entry name" value="ZipA, C-terminal FtsZ-binding domain"/>
    <property type="match status" value="1"/>
</dbReference>
<reference evidence="12 13" key="1">
    <citation type="submission" date="2024-04" db="EMBL/GenBank/DDBJ databases">
        <title>Draft genome sequence of Sessilibacter corallicola NBRC 116591.</title>
        <authorList>
            <person name="Miyakawa T."/>
            <person name="Kusuya Y."/>
            <person name="Miura T."/>
        </authorList>
    </citation>
    <scope>NUCLEOTIDE SEQUENCE [LARGE SCALE GENOMIC DNA]</scope>
    <source>
        <strain evidence="12 13">KU-00831-HH</strain>
    </source>
</reference>
<name>A0ABQ0AA39_9GAMM</name>
<protein>
    <recommendedName>
        <fullName evidence="8 9">Cell division protein ZipA</fullName>
    </recommendedName>
</protein>
<dbReference type="PANTHER" id="PTHR38685">
    <property type="entry name" value="CELL DIVISION PROTEIN ZIPA"/>
    <property type="match status" value="1"/>
</dbReference>
<keyword evidence="4 8" id="KW-0812">Transmembrane</keyword>
<dbReference type="GO" id="GO:0051301">
    <property type="term" value="P:cell division"/>
    <property type="evidence" value="ECO:0007669"/>
    <property type="project" value="UniProtKB-KW"/>
</dbReference>
<comment type="caution">
    <text evidence="12">The sequence shown here is derived from an EMBL/GenBank/DDBJ whole genome shotgun (WGS) entry which is preliminary data.</text>
</comment>
<proteinExistence type="inferred from homology"/>
<feature type="transmembrane region" description="Helical" evidence="8">
    <location>
        <begin position="6"/>
        <end position="25"/>
    </location>
</feature>
<gene>
    <name evidence="8 12" type="primary">zipA</name>
    <name evidence="12" type="ORF">NBRC116591_23310</name>
</gene>
<evidence type="ECO:0000256" key="7">
    <source>
        <dbReference type="ARBA" id="ARBA00023306"/>
    </source>
</evidence>
<sequence>MEFGVKEWLTLIVAVAILVVVLDGIRRMRSARRDNIKVSSNVQVGGSKAELEKYGSELPTGGARVVSQRDESTAEKLNQEVRQSYKSSKTTRGFRIPEQVTLNLDESVPMLMDSVNDPGDKNKPKAEPTLGELDDIDETDVPVTGAPATEHFVTESMSKSSPKLEDDNLVSDIDDDVPSNQIEPEFGDGDDPCYSEPDEVLVINIMAPKGYYFSGEEVLECCVDEGMRFGEMNIFHRHRDVAGKEPILFSMANIVMPGTFNIKEMSNFQTPGVSFFLALPCAEKSMDAFDLLYRTATNLAEAWGGELKDENRSVLTQQTVEHYRQRIRDFERKRLTHAH</sequence>
<feature type="region of interest" description="Disordered" evidence="10">
    <location>
        <begin position="60"/>
        <end position="92"/>
    </location>
</feature>
<evidence type="ECO:0000259" key="11">
    <source>
        <dbReference type="SMART" id="SM00771"/>
    </source>
</evidence>
<evidence type="ECO:0000256" key="1">
    <source>
        <dbReference type="ARBA" id="ARBA00022475"/>
    </source>
</evidence>
<evidence type="ECO:0000313" key="12">
    <source>
        <dbReference type="EMBL" id="GAA6168520.1"/>
    </source>
</evidence>
<evidence type="ECO:0000256" key="8">
    <source>
        <dbReference type="HAMAP-Rule" id="MF_00509"/>
    </source>
</evidence>
<evidence type="ECO:0000313" key="13">
    <source>
        <dbReference type="Proteomes" id="UP001465153"/>
    </source>
</evidence>
<dbReference type="HAMAP" id="MF_00509">
    <property type="entry name" value="ZipA"/>
    <property type="match status" value="1"/>
</dbReference>
<dbReference type="SMART" id="SM00771">
    <property type="entry name" value="ZipA_C"/>
    <property type="match status" value="1"/>
</dbReference>
<keyword evidence="6 8" id="KW-0472">Membrane</keyword>
<evidence type="ECO:0000256" key="3">
    <source>
        <dbReference type="ARBA" id="ARBA00022618"/>
    </source>
</evidence>
<keyword evidence="5 8" id="KW-1133">Transmembrane helix</keyword>
<feature type="compositionally biased region" description="Basic and acidic residues" evidence="10">
    <location>
        <begin position="67"/>
        <end position="79"/>
    </location>
</feature>
<feature type="compositionally biased region" description="Polar residues" evidence="10">
    <location>
        <begin position="80"/>
        <end position="91"/>
    </location>
</feature>
<dbReference type="EMBL" id="BAABWN010000007">
    <property type="protein sequence ID" value="GAA6168520.1"/>
    <property type="molecule type" value="Genomic_DNA"/>
</dbReference>
<dbReference type="Proteomes" id="UP001465153">
    <property type="component" value="Unassembled WGS sequence"/>
</dbReference>
<evidence type="ECO:0000256" key="10">
    <source>
        <dbReference type="SAM" id="MobiDB-lite"/>
    </source>
</evidence>
<keyword evidence="13" id="KW-1185">Reference proteome</keyword>
<evidence type="ECO:0000256" key="5">
    <source>
        <dbReference type="ARBA" id="ARBA00022989"/>
    </source>
</evidence>
<keyword evidence="3 8" id="KW-0132">Cell division</keyword>
<feature type="domain" description="ZipA C-terminal FtsZ-binding" evidence="11">
    <location>
        <begin position="197"/>
        <end position="327"/>
    </location>
</feature>
<evidence type="ECO:0000256" key="2">
    <source>
        <dbReference type="ARBA" id="ARBA00022519"/>
    </source>
</evidence>
<dbReference type="SUPFAM" id="SSF64383">
    <property type="entry name" value="Cell-division protein ZipA, C-terminal domain"/>
    <property type="match status" value="1"/>
</dbReference>